<feature type="compositionally biased region" description="Low complexity" evidence="1">
    <location>
        <begin position="23"/>
        <end position="32"/>
    </location>
</feature>
<proteinExistence type="predicted"/>
<dbReference type="Proteomes" id="UP000314294">
    <property type="component" value="Unassembled WGS sequence"/>
</dbReference>
<name>A0A4Z2H2P8_9TELE</name>
<evidence type="ECO:0000256" key="1">
    <source>
        <dbReference type="SAM" id="MobiDB-lite"/>
    </source>
</evidence>
<comment type="caution">
    <text evidence="2">The sequence shown here is derived from an EMBL/GenBank/DDBJ whole genome shotgun (WGS) entry which is preliminary data.</text>
</comment>
<dbReference type="EMBL" id="SRLO01000340">
    <property type="protein sequence ID" value="TNN60138.1"/>
    <property type="molecule type" value="Genomic_DNA"/>
</dbReference>
<accession>A0A4Z2H2P8</accession>
<protein>
    <submittedName>
        <fullName evidence="2">Uncharacterized protein</fullName>
    </submittedName>
</protein>
<keyword evidence="3" id="KW-1185">Reference proteome</keyword>
<evidence type="ECO:0000313" key="2">
    <source>
        <dbReference type="EMBL" id="TNN60138.1"/>
    </source>
</evidence>
<reference evidence="2 3" key="1">
    <citation type="submission" date="2019-03" db="EMBL/GenBank/DDBJ databases">
        <title>First draft genome of Liparis tanakae, snailfish: a comprehensive survey of snailfish specific genes.</title>
        <authorList>
            <person name="Kim W."/>
            <person name="Song I."/>
            <person name="Jeong J.-H."/>
            <person name="Kim D."/>
            <person name="Kim S."/>
            <person name="Ryu S."/>
            <person name="Song J.Y."/>
            <person name="Lee S.K."/>
        </authorList>
    </citation>
    <scope>NUCLEOTIDE SEQUENCE [LARGE SCALE GENOMIC DNA]</scope>
    <source>
        <tissue evidence="2">Muscle</tissue>
    </source>
</reference>
<organism evidence="2 3">
    <name type="scientific">Liparis tanakae</name>
    <name type="common">Tanaka's snailfish</name>
    <dbReference type="NCBI Taxonomy" id="230148"/>
    <lineage>
        <taxon>Eukaryota</taxon>
        <taxon>Metazoa</taxon>
        <taxon>Chordata</taxon>
        <taxon>Craniata</taxon>
        <taxon>Vertebrata</taxon>
        <taxon>Euteleostomi</taxon>
        <taxon>Actinopterygii</taxon>
        <taxon>Neopterygii</taxon>
        <taxon>Teleostei</taxon>
        <taxon>Neoteleostei</taxon>
        <taxon>Acanthomorphata</taxon>
        <taxon>Eupercaria</taxon>
        <taxon>Perciformes</taxon>
        <taxon>Cottioidei</taxon>
        <taxon>Cottales</taxon>
        <taxon>Liparidae</taxon>
        <taxon>Liparis</taxon>
    </lineage>
</organism>
<feature type="compositionally biased region" description="Basic and acidic residues" evidence="1">
    <location>
        <begin position="1"/>
        <end position="12"/>
    </location>
</feature>
<gene>
    <name evidence="2" type="ORF">EYF80_029690</name>
</gene>
<feature type="region of interest" description="Disordered" evidence="1">
    <location>
        <begin position="1"/>
        <end position="52"/>
    </location>
</feature>
<evidence type="ECO:0000313" key="3">
    <source>
        <dbReference type="Proteomes" id="UP000314294"/>
    </source>
</evidence>
<sequence length="64" mass="7260">MKRDHPGWRQELGRGSGGGLAGRAGRQPVPRARSSRRQQRMSEERGRRVDSNTFSIHELSSFIL</sequence>
<feature type="compositionally biased region" description="Basic and acidic residues" evidence="1">
    <location>
        <begin position="40"/>
        <end position="50"/>
    </location>
</feature>
<dbReference type="AlphaFoldDB" id="A0A4Z2H2P8"/>